<dbReference type="STRING" id="585531.HMPREF0063_11121"/>
<dbReference type="AlphaFoldDB" id="E2SAR3"/>
<gene>
    <name evidence="2" type="ORF">HMPREF0063_11121</name>
</gene>
<accession>E2SAR3</accession>
<evidence type="ECO:0000256" key="1">
    <source>
        <dbReference type="SAM" id="Phobius"/>
    </source>
</evidence>
<comment type="caution">
    <text evidence="2">The sequence shown here is derived from an EMBL/GenBank/DDBJ whole genome shotgun (WGS) entry which is preliminary data.</text>
</comment>
<organism evidence="2 3">
    <name type="scientific">Aeromicrobium marinum DSM 15272</name>
    <dbReference type="NCBI Taxonomy" id="585531"/>
    <lineage>
        <taxon>Bacteria</taxon>
        <taxon>Bacillati</taxon>
        <taxon>Actinomycetota</taxon>
        <taxon>Actinomycetes</taxon>
        <taxon>Propionibacteriales</taxon>
        <taxon>Nocardioidaceae</taxon>
        <taxon>Aeromicrobium</taxon>
    </lineage>
</organism>
<feature type="transmembrane region" description="Helical" evidence="1">
    <location>
        <begin position="87"/>
        <end position="107"/>
    </location>
</feature>
<dbReference type="HOGENOM" id="CLU_2178216_0_0_11"/>
<proteinExistence type="predicted"/>
<protein>
    <submittedName>
        <fullName evidence="2">Uncharacterized protein</fullName>
    </submittedName>
</protein>
<evidence type="ECO:0000313" key="2">
    <source>
        <dbReference type="EMBL" id="EFQ83459.1"/>
    </source>
</evidence>
<evidence type="ECO:0000313" key="3">
    <source>
        <dbReference type="Proteomes" id="UP000003111"/>
    </source>
</evidence>
<sequence length="109" mass="11570">MNSESGKSFVETLWEMDEKALIQGYFVNRRQPDFQTVQVIMEAKAMLAAEHAASESGRAASAAVGSAEAAMRAAEQSERVAAATFRLAWMTLVMAVATLTTAVVAVATG</sequence>
<name>E2SAR3_9ACTN</name>
<reference evidence="2" key="1">
    <citation type="submission" date="2010-08" db="EMBL/GenBank/DDBJ databases">
        <authorList>
            <person name="Muzny D."/>
            <person name="Qin X."/>
            <person name="Buhay C."/>
            <person name="Dugan-Rocha S."/>
            <person name="Ding Y."/>
            <person name="Chen G."/>
            <person name="Hawes A."/>
            <person name="Holder M."/>
            <person name="Jhangiani S."/>
            <person name="Johnson A."/>
            <person name="Khan Z."/>
            <person name="Li Z."/>
            <person name="Liu W."/>
            <person name="Liu X."/>
            <person name="Perez L."/>
            <person name="Shen H."/>
            <person name="Wang Q."/>
            <person name="Watt J."/>
            <person name="Xi L."/>
            <person name="Xin Y."/>
            <person name="Zhou J."/>
            <person name="Deng J."/>
            <person name="Jiang H."/>
            <person name="Liu Y."/>
            <person name="Qu J."/>
            <person name="Song X.-Z."/>
            <person name="Zhang L."/>
            <person name="Villasana D."/>
            <person name="Johnson A."/>
            <person name="Liu J."/>
            <person name="Liyanage D."/>
            <person name="Lorensuhewa L."/>
            <person name="Robinson T."/>
            <person name="Song A."/>
            <person name="Song B.-B."/>
            <person name="Dinh H."/>
            <person name="Thornton R."/>
            <person name="Coyle M."/>
            <person name="Francisco L."/>
            <person name="Jackson L."/>
            <person name="Javaid M."/>
            <person name="Korchina V."/>
            <person name="Kovar C."/>
            <person name="Mata R."/>
            <person name="Mathew T."/>
            <person name="Ngo R."/>
            <person name="Nguyen L."/>
            <person name="Nguyen N."/>
            <person name="Okwuonu G."/>
            <person name="Ongeri F."/>
            <person name="Pham C."/>
            <person name="Simmons D."/>
            <person name="Wilczek-Boney K."/>
            <person name="Hale W."/>
            <person name="Jakkamsetti A."/>
            <person name="Pham P."/>
            <person name="Ruth R."/>
            <person name="San Lucas F."/>
            <person name="Warren J."/>
            <person name="Zhang J."/>
            <person name="Zhao Z."/>
            <person name="Zhou C."/>
            <person name="Zhu D."/>
            <person name="Lee S."/>
            <person name="Bess C."/>
            <person name="Blankenburg K."/>
            <person name="Forbes L."/>
            <person name="Fu Q."/>
            <person name="Gubbala S."/>
            <person name="Hirani K."/>
            <person name="Jayaseelan J.C."/>
            <person name="Lara F."/>
            <person name="Munidasa M."/>
            <person name="Palculict T."/>
            <person name="Patil S."/>
            <person name="Pu L.-L."/>
            <person name="Saada N."/>
            <person name="Tang L."/>
            <person name="Weissenberger G."/>
            <person name="Zhu Y."/>
            <person name="Hemphill L."/>
            <person name="Shang Y."/>
            <person name="Youmans B."/>
            <person name="Ayvaz T."/>
            <person name="Ross M."/>
            <person name="Santibanez J."/>
            <person name="Aqrawi P."/>
            <person name="Gross S."/>
            <person name="Joshi V."/>
            <person name="Fowler G."/>
            <person name="Nazareth L."/>
            <person name="Reid J."/>
            <person name="Worley K."/>
            <person name="Petrosino J."/>
            <person name="Highlander S."/>
            <person name="Gibbs R."/>
        </authorList>
    </citation>
    <scope>NUCLEOTIDE SEQUENCE [LARGE SCALE GENOMIC DNA]</scope>
    <source>
        <strain evidence="2">DSM 15272</strain>
    </source>
</reference>
<dbReference type="Proteomes" id="UP000003111">
    <property type="component" value="Unassembled WGS sequence"/>
</dbReference>
<keyword evidence="3" id="KW-1185">Reference proteome</keyword>
<keyword evidence="1" id="KW-0812">Transmembrane</keyword>
<dbReference type="RefSeq" id="WP_007078143.1">
    <property type="nucleotide sequence ID" value="NZ_CM001024.1"/>
</dbReference>
<keyword evidence="1" id="KW-1133">Transmembrane helix</keyword>
<dbReference type="EMBL" id="ACLF03000004">
    <property type="protein sequence ID" value="EFQ83459.1"/>
    <property type="molecule type" value="Genomic_DNA"/>
</dbReference>
<keyword evidence="1" id="KW-0472">Membrane</keyword>